<accession>A0A8I0FDN1</accession>
<dbReference type="GO" id="GO:0016787">
    <property type="term" value="F:hydrolase activity"/>
    <property type="evidence" value="ECO:0007669"/>
    <property type="project" value="UniProtKB-KW"/>
</dbReference>
<gene>
    <name evidence="7" type="ORF">IAG11_23635</name>
</gene>
<keyword evidence="3" id="KW-0378">Hydrolase</keyword>
<dbReference type="SUPFAM" id="SSF51246">
    <property type="entry name" value="Rudiment single hybrid motif"/>
    <property type="match status" value="1"/>
</dbReference>
<sequence length="149" mass="15980">ETGSTVSSFYDPMIAKIIVTAATRDQAIQAMSASLANTQVAGIETNLEYLQNIIACNVFALGTQTTRFLNTFEWKTQKIEVLQAGIQTAIQDVTGRLGYWDVGVSPSGAIDPLSLTVANQLLANEPNTAGLECTLQGPTLKFHCDSQIV</sequence>
<evidence type="ECO:0000313" key="7">
    <source>
        <dbReference type="EMBL" id="MBD0222818.1"/>
    </source>
</evidence>
<protein>
    <submittedName>
        <fullName evidence="7">Urea carboxylase</fullName>
    </submittedName>
</protein>
<dbReference type="Proteomes" id="UP000634608">
    <property type="component" value="Unassembled WGS sequence"/>
</dbReference>
<dbReference type="PROSITE" id="PS50979">
    <property type="entry name" value="BC"/>
    <property type="match status" value="1"/>
</dbReference>
<keyword evidence="2" id="KW-0547">Nucleotide-binding</keyword>
<dbReference type="InterPro" id="IPR011764">
    <property type="entry name" value="Biotin_carboxylation_dom"/>
</dbReference>
<evidence type="ECO:0000256" key="5">
    <source>
        <dbReference type="ARBA" id="ARBA00023267"/>
    </source>
</evidence>
<keyword evidence="4" id="KW-0067">ATP-binding</keyword>
<evidence type="ECO:0000256" key="1">
    <source>
        <dbReference type="ARBA" id="ARBA00022598"/>
    </source>
</evidence>
<comment type="caution">
    <text evidence="7">The sequence shown here is derived from an EMBL/GenBank/DDBJ whole genome shotgun (WGS) entry which is preliminary data.</text>
</comment>
<dbReference type="SMART" id="SM00878">
    <property type="entry name" value="Biotin_carb_C"/>
    <property type="match status" value="1"/>
</dbReference>
<evidence type="ECO:0000313" key="8">
    <source>
        <dbReference type="Proteomes" id="UP000634608"/>
    </source>
</evidence>
<proteinExistence type="predicted"/>
<keyword evidence="5" id="KW-0092">Biotin</keyword>
<dbReference type="GO" id="GO:0005524">
    <property type="term" value="F:ATP binding"/>
    <property type="evidence" value="ECO:0007669"/>
    <property type="project" value="UniProtKB-KW"/>
</dbReference>
<reference evidence="7" key="1">
    <citation type="submission" date="2020-08" db="EMBL/GenBank/DDBJ databases">
        <title>Diversity of carbapenem-resistant Acinetobacter baumannii and bacteriophage-mediated spread of the Oxa23 carbapenemase.</title>
        <authorList>
            <person name="Abouelfetouh A."/>
            <person name="Mattock J."/>
            <person name="Turner D."/>
            <person name="Li E."/>
            <person name="Evans B.A."/>
        </authorList>
    </citation>
    <scope>NUCLEOTIDE SEQUENCE</scope>
    <source>
        <strain evidence="7">A86</strain>
    </source>
</reference>
<keyword evidence="1" id="KW-0436">Ligase</keyword>
<evidence type="ECO:0000256" key="2">
    <source>
        <dbReference type="ARBA" id="ARBA00022741"/>
    </source>
</evidence>
<feature type="non-terminal residue" evidence="7">
    <location>
        <position position="149"/>
    </location>
</feature>
<dbReference type="GO" id="GO:0016874">
    <property type="term" value="F:ligase activity"/>
    <property type="evidence" value="ECO:0007669"/>
    <property type="project" value="UniProtKB-KW"/>
</dbReference>
<evidence type="ECO:0000256" key="3">
    <source>
        <dbReference type="ARBA" id="ARBA00022801"/>
    </source>
</evidence>
<name>A0A8I0FDN1_ACIBA</name>
<dbReference type="Pfam" id="PF02626">
    <property type="entry name" value="CT_A_B"/>
    <property type="match status" value="1"/>
</dbReference>
<evidence type="ECO:0000259" key="6">
    <source>
        <dbReference type="PROSITE" id="PS50979"/>
    </source>
</evidence>
<evidence type="ECO:0000256" key="4">
    <source>
        <dbReference type="ARBA" id="ARBA00022840"/>
    </source>
</evidence>
<feature type="domain" description="Biotin carboxylation" evidence="6">
    <location>
        <begin position="1"/>
        <end position="74"/>
    </location>
</feature>
<dbReference type="PANTHER" id="PTHR18866:SF128">
    <property type="entry name" value="UREA AMIDOLYASE"/>
    <property type="match status" value="1"/>
</dbReference>
<dbReference type="AlphaFoldDB" id="A0A8I0FDN1"/>
<dbReference type="PANTHER" id="PTHR18866">
    <property type="entry name" value="CARBOXYLASE:PYRUVATE/ACETYL-COA/PROPIONYL-COA CARBOXYLASE"/>
    <property type="match status" value="1"/>
</dbReference>
<dbReference type="EMBL" id="JACSVK010000790">
    <property type="protein sequence ID" value="MBD0222818.1"/>
    <property type="molecule type" value="Genomic_DNA"/>
</dbReference>
<dbReference type="InterPro" id="IPR011054">
    <property type="entry name" value="Rudment_hybrid_motif"/>
</dbReference>
<dbReference type="Pfam" id="PF02785">
    <property type="entry name" value="Biotin_carb_C"/>
    <property type="match status" value="1"/>
</dbReference>
<feature type="non-terminal residue" evidence="7">
    <location>
        <position position="1"/>
    </location>
</feature>
<dbReference type="InterPro" id="IPR050856">
    <property type="entry name" value="Biotin_carboxylase_complex"/>
</dbReference>
<dbReference type="InterPro" id="IPR003778">
    <property type="entry name" value="CT_A_B"/>
</dbReference>
<dbReference type="Gene3D" id="3.30.470.20">
    <property type="entry name" value="ATP-grasp fold, B domain"/>
    <property type="match status" value="1"/>
</dbReference>
<dbReference type="InterPro" id="IPR005482">
    <property type="entry name" value="Biotin_COase_C"/>
</dbReference>
<organism evidence="7 8">
    <name type="scientific">Acinetobacter baumannii</name>
    <dbReference type="NCBI Taxonomy" id="470"/>
    <lineage>
        <taxon>Bacteria</taxon>
        <taxon>Pseudomonadati</taxon>
        <taxon>Pseudomonadota</taxon>
        <taxon>Gammaproteobacteria</taxon>
        <taxon>Moraxellales</taxon>
        <taxon>Moraxellaceae</taxon>
        <taxon>Acinetobacter</taxon>
        <taxon>Acinetobacter calcoaceticus/baumannii complex</taxon>
    </lineage>
</organism>